<accession>A0A1I5PTF7</accession>
<sequence length="152" mass="16739">MTTRDVAEELLARMDGGTPEHIAELFAPTVDWLAAGSPAVSWLRPRRTRAEVAEFFREMATYLVPEERSVEPGHFLVDGEHAVVTGRVSQTVRSNGRAFTIPFAVHLTVRDGLVTTVRDGLVTRYHVYEDSYAVAEAVAAPAAWPSCVTLRS</sequence>
<dbReference type="InterPro" id="IPR032710">
    <property type="entry name" value="NTF2-like_dom_sf"/>
</dbReference>
<dbReference type="EMBL" id="FOWW01000002">
    <property type="protein sequence ID" value="SFP37140.1"/>
    <property type="molecule type" value="Genomic_DNA"/>
</dbReference>
<reference evidence="3" key="1">
    <citation type="submission" date="2016-10" db="EMBL/GenBank/DDBJ databases">
        <authorList>
            <person name="Varghese N."/>
            <person name="Submissions S."/>
        </authorList>
    </citation>
    <scope>NUCLEOTIDE SEQUENCE [LARGE SCALE GENOMIC DNA]</scope>
    <source>
        <strain evidence="3">CGMCC 4.5579</strain>
    </source>
</reference>
<dbReference type="Pfam" id="PF12680">
    <property type="entry name" value="SnoaL_2"/>
    <property type="match status" value="1"/>
</dbReference>
<feature type="domain" description="SnoaL-like" evidence="1">
    <location>
        <begin position="8"/>
        <end position="115"/>
    </location>
</feature>
<proteinExistence type="predicted"/>
<evidence type="ECO:0000259" key="1">
    <source>
        <dbReference type="Pfam" id="PF12680"/>
    </source>
</evidence>
<dbReference type="RefSeq" id="WP_092529157.1">
    <property type="nucleotide sequence ID" value="NZ_FOWW01000002.1"/>
</dbReference>
<evidence type="ECO:0000313" key="2">
    <source>
        <dbReference type="EMBL" id="SFP37140.1"/>
    </source>
</evidence>
<protein>
    <recommendedName>
        <fullName evidence="1">SnoaL-like domain-containing protein</fullName>
    </recommendedName>
</protein>
<gene>
    <name evidence="2" type="ORF">SAMN05421810_102387</name>
</gene>
<dbReference type="InterPro" id="IPR037401">
    <property type="entry name" value="SnoaL-like"/>
</dbReference>
<keyword evidence="3" id="KW-1185">Reference proteome</keyword>
<dbReference type="Gene3D" id="3.10.450.50">
    <property type="match status" value="1"/>
</dbReference>
<dbReference type="Proteomes" id="UP000198727">
    <property type="component" value="Unassembled WGS sequence"/>
</dbReference>
<dbReference type="STRING" id="587909.SAMN05421810_102387"/>
<dbReference type="SUPFAM" id="SSF54427">
    <property type="entry name" value="NTF2-like"/>
    <property type="match status" value="1"/>
</dbReference>
<evidence type="ECO:0000313" key="3">
    <source>
        <dbReference type="Proteomes" id="UP000198727"/>
    </source>
</evidence>
<name>A0A1I5PTF7_9PSEU</name>
<dbReference type="AlphaFoldDB" id="A0A1I5PTF7"/>
<dbReference type="OrthoDB" id="8722217at2"/>
<organism evidence="2 3">
    <name type="scientific">Amycolatopsis arida</name>
    <dbReference type="NCBI Taxonomy" id="587909"/>
    <lineage>
        <taxon>Bacteria</taxon>
        <taxon>Bacillati</taxon>
        <taxon>Actinomycetota</taxon>
        <taxon>Actinomycetes</taxon>
        <taxon>Pseudonocardiales</taxon>
        <taxon>Pseudonocardiaceae</taxon>
        <taxon>Amycolatopsis</taxon>
    </lineage>
</organism>